<evidence type="ECO:0000313" key="2">
    <source>
        <dbReference type="Proteomes" id="UP001054252"/>
    </source>
</evidence>
<proteinExistence type="predicted"/>
<organism evidence="1 2">
    <name type="scientific">Rubroshorea leprosula</name>
    <dbReference type="NCBI Taxonomy" id="152421"/>
    <lineage>
        <taxon>Eukaryota</taxon>
        <taxon>Viridiplantae</taxon>
        <taxon>Streptophyta</taxon>
        <taxon>Embryophyta</taxon>
        <taxon>Tracheophyta</taxon>
        <taxon>Spermatophyta</taxon>
        <taxon>Magnoliopsida</taxon>
        <taxon>eudicotyledons</taxon>
        <taxon>Gunneridae</taxon>
        <taxon>Pentapetalae</taxon>
        <taxon>rosids</taxon>
        <taxon>malvids</taxon>
        <taxon>Malvales</taxon>
        <taxon>Dipterocarpaceae</taxon>
        <taxon>Rubroshorea</taxon>
    </lineage>
</organism>
<protein>
    <submittedName>
        <fullName evidence="1">Uncharacterized protein</fullName>
    </submittedName>
</protein>
<reference evidence="1 2" key="1">
    <citation type="journal article" date="2021" name="Commun. Biol.">
        <title>The genome of Shorea leprosula (Dipterocarpaceae) highlights the ecological relevance of drought in aseasonal tropical rainforests.</title>
        <authorList>
            <person name="Ng K.K.S."/>
            <person name="Kobayashi M.J."/>
            <person name="Fawcett J.A."/>
            <person name="Hatakeyama M."/>
            <person name="Paape T."/>
            <person name="Ng C.H."/>
            <person name="Ang C.C."/>
            <person name="Tnah L.H."/>
            <person name="Lee C.T."/>
            <person name="Nishiyama T."/>
            <person name="Sese J."/>
            <person name="O'Brien M.J."/>
            <person name="Copetti D."/>
            <person name="Mohd Noor M.I."/>
            <person name="Ong R.C."/>
            <person name="Putra M."/>
            <person name="Sireger I.Z."/>
            <person name="Indrioko S."/>
            <person name="Kosugi Y."/>
            <person name="Izuno A."/>
            <person name="Isagi Y."/>
            <person name="Lee S.L."/>
            <person name="Shimizu K.K."/>
        </authorList>
    </citation>
    <scope>NUCLEOTIDE SEQUENCE [LARGE SCALE GENOMIC DNA]</scope>
    <source>
        <strain evidence="1">214</strain>
    </source>
</reference>
<evidence type="ECO:0000313" key="1">
    <source>
        <dbReference type="EMBL" id="GKU89939.1"/>
    </source>
</evidence>
<accession>A0AAV5HWP9</accession>
<dbReference type="Proteomes" id="UP001054252">
    <property type="component" value="Unassembled WGS sequence"/>
</dbReference>
<dbReference type="EMBL" id="BPVZ01000004">
    <property type="protein sequence ID" value="GKU89939.1"/>
    <property type="molecule type" value="Genomic_DNA"/>
</dbReference>
<comment type="caution">
    <text evidence="1">The sequence shown here is derived from an EMBL/GenBank/DDBJ whole genome shotgun (WGS) entry which is preliminary data.</text>
</comment>
<dbReference type="AlphaFoldDB" id="A0AAV5HWP9"/>
<name>A0AAV5HWP9_9ROSI</name>
<keyword evidence="2" id="KW-1185">Reference proteome</keyword>
<gene>
    <name evidence="1" type="ORF">SLEP1_g4007</name>
</gene>
<sequence>MVGVKHLVLSILWEGGKLIARKGKEILKDYDPFSWSEFSKKVYVKNLLEETNSFLLELC</sequence>